<evidence type="ECO:0000256" key="6">
    <source>
        <dbReference type="ARBA" id="ARBA00022777"/>
    </source>
</evidence>
<feature type="compositionally biased region" description="Low complexity" evidence="8">
    <location>
        <begin position="15"/>
        <end position="73"/>
    </location>
</feature>
<evidence type="ECO:0000256" key="1">
    <source>
        <dbReference type="ARBA" id="ARBA00011003"/>
    </source>
</evidence>
<keyword evidence="6" id="KW-0418">Kinase</keyword>
<dbReference type="InterPro" id="IPR027417">
    <property type="entry name" value="P-loop_NTPase"/>
</dbReference>
<dbReference type="GO" id="GO:0000448">
    <property type="term" value="P:cleavage in ITS2 between 5.8S rRNA and LSU-rRNA of tricistronic rRNA transcript (SSU-rRNA, 5.8S rRNA, LSU-rRNA)"/>
    <property type="evidence" value="ECO:0007669"/>
    <property type="project" value="TreeGrafter"/>
</dbReference>
<feature type="domain" description="Clp1 P-loop" evidence="9">
    <location>
        <begin position="552"/>
        <end position="640"/>
    </location>
</feature>
<keyword evidence="7" id="KW-0067">ATP-binding</keyword>
<dbReference type="InterPro" id="IPR032319">
    <property type="entry name" value="CLP1_P"/>
</dbReference>
<dbReference type="STRING" id="741276.A0A2S5BBP1"/>
<keyword evidence="5" id="KW-0547">Nucleotide-binding</keyword>
<feature type="region of interest" description="Disordered" evidence="8">
    <location>
        <begin position="170"/>
        <end position="201"/>
    </location>
</feature>
<evidence type="ECO:0000256" key="2">
    <source>
        <dbReference type="ARBA" id="ARBA00018706"/>
    </source>
</evidence>
<feature type="domain" description="Clp1 P-loop" evidence="9">
    <location>
        <begin position="431"/>
        <end position="527"/>
    </location>
</feature>
<evidence type="ECO:0000259" key="9">
    <source>
        <dbReference type="Pfam" id="PF16575"/>
    </source>
</evidence>
<reference evidence="10 11" key="1">
    <citation type="journal article" date="2018" name="Front. Microbiol.">
        <title>Prospects for Fungal Bioremediation of Acidic Radioactive Waste Sites: Characterization and Genome Sequence of Rhodotorula taiwanensis MD1149.</title>
        <authorList>
            <person name="Tkavc R."/>
            <person name="Matrosova V.Y."/>
            <person name="Grichenko O.E."/>
            <person name="Gostincar C."/>
            <person name="Volpe R.P."/>
            <person name="Klimenkova P."/>
            <person name="Gaidamakova E.K."/>
            <person name="Zhou C.E."/>
            <person name="Stewart B.J."/>
            <person name="Lyman M.G."/>
            <person name="Malfatti S.A."/>
            <person name="Rubinfeld B."/>
            <person name="Courtot M."/>
            <person name="Singh J."/>
            <person name="Dalgard C.L."/>
            <person name="Hamilton T."/>
            <person name="Frey K.G."/>
            <person name="Gunde-Cimerman N."/>
            <person name="Dugan L."/>
            <person name="Daly M.J."/>
        </authorList>
    </citation>
    <scope>NUCLEOTIDE SEQUENCE [LARGE SCALE GENOMIC DNA]</scope>
    <source>
        <strain evidence="10 11">MD1149</strain>
    </source>
</reference>
<dbReference type="Proteomes" id="UP000237144">
    <property type="component" value="Unassembled WGS sequence"/>
</dbReference>
<name>A0A2S5BBP1_9BASI</name>
<dbReference type="GO" id="GO:0005524">
    <property type="term" value="F:ATP binding"/>
    <property type="evidence" value="ECO:0007669"/>
    <property type="project" value="UniProtKB-KW"/>
</dbReference>
<evidence type="ECO:0000256" key="3">
    <source>
        <dbReference type="ARBA" id="ARBA00019824"/>
    </source>
</evidence>
<dbReference type="Pfam" id="PF16575">
    <property type="entry name" value="CLP1_P"/>
    <property type="match status" value="2"/>
</dbReference>
<evidence type="ECO:0000313" key="11">
    <source>
        <dbReference type="Proteomes" id="UP000237144"/>
    </source>
</evidence>
<evidence type="ECO:0000256" key="7">
    <source>
        <dbReference type="ARBA" id="ARBA00022840"/>
    </source>
</evidence>
<dbReference type="OrthoDB" id="2405412at2759"/>
<feature type="compositionally biased region" description="Low complexity" evidence="8">
    <location>
        <begin position="96"/>
        <end position="109"/>
    </location>
</feature>
<proteinExistence type="inferred from homology"/>
<evidence type="ECO:0000256" key="5">
    <source>
        <dbReference type="ARBA" id="ARBA00022741"/>
    </source>
</evidence>
<dbReference type="GO" id="GO:0005634">
    <property type="term" value="C:nucleus"/>
    <property type="evidence" value="ECO:0007669"/>
    <property type="project" value="TreeGrafter"/>
</dbReference>
<dbReference type="AlphaFoldDB" id="A0A2S5BBP1"/>
<dbReference type="InterPro" id="IPR045116">
    <property type="entry name" value="Clp1/Grc3"/>
</dbReference>
<keyword evidence="4" id="KW-0808">Transferase</keyword>
<dbReference type="Gene3D" id="3.40.50.300">
    <property type="entry name" value="P-loop containing nucleotide triphosphate hydrolases"/>
    <property type="match status" value="1"/>
</dbReference>
<dbReference type="PANTHER" id="PTHR12755:SF3">
    <property type="entry name" value="POLYNUCLEOTIDE 5'-HYDROXYL-KINASE NOL9"/>
    <property type="match status" value="1"/>
</dbReference>
<dbReference type="GO" id="GO:0051731">
    <property type="term" value="F:polynucleotide 5'-hydroxyl-kinase activity"/>
    <property type="evidence" value="ECO:0007669"/>
    <property type="project" value="InterPro"/>
</dbReference>
<feature type="region of interest" description="Disordered" evidence="8">
    <location>
        <begin position="1"/>
        <end position="140"/>
    </location>
</feature>
<protein>
    <recommendedName>
        <fullName evidence="3">Polynucleotide 5'-hydroxyl-kinase GRC3</fullName>
    </recommendedName>
    <alternativeName>
        <fullName evidence="2">Polynucleotide 5'-hydroxyl-kinase grc3</fullName>
    </alternativeName>
</protein>
<organism evidence="10 11">
    <name type="scientific">Rhodotorula taiwanensis</name>
    <dbReference type="NCBI Taxonomy" id="741276"/>
    <lineage>
        <taxon>Eukaryota</taxon>
        <taxon>Fungi</taxon>
        <taxon>Dikarya</taxon>
        <taxon>Basidiomycota</taxon>
        <taxon>Pucciniomycotina</taxon>
        <taxon>Microbotryomycetes</taxon>
        <taxon>Sporidiobolales</taxon>
        <taxon>Sporidiobolaceae</taxon>
        <taxon>Rhodotorula</taxon>
    </lineage>
</organism>
<comment type="caution">
    <text evidence="10">The sequence shown here is derived from an EMBL/GenBank/DDBJ whole genome shotgun (WGS) entry which is preliminary data.</text>
</comment>
<evidence type="ECO:0000256" key="4">
    <source>
        <dbReference type="ARBA" id="ARBA00022679"/>
    </source>
</evidence>
<keyword evidence="11" id="KW-1185">Reference proteome</keyword>
<comment type="similarity">
    <text evidence="1">Belongs to the Clp1 family. NOL9/GRC3 subfamily.</text>
</comment>
<dbReference type="SUPFAM" id="SSF52540">
    <property type="entry name" value="P-loop containing nucleoside triphosphate hydrolases"/>
    <property type="match status" value="1"/>
</dbReference>
<gene>
    <name evidence="10" type="ORF">BMF94_2742</name>
</gene>
<sequence length="827" mass="87992">MAGPAAKRSKRSRPAEPAATEASAPSRPATTSSASTNMTISHGPAAASHSAASRPLSAVAARRAAREAAQAKAVPPTAVSLDKPDMAVAEPQQNRAHSPSGSSQAGSDDAGSDKEMLVESESEPEDRKAGQRGDRKKARNTRYFAAVEEAAPAATPKRARATQEAVASGYNSYAPSPAENDYGSPDAATPRIGRRRREKPSFVDPECVSTFVPLRDENTFSTDFVAADGSNTPAVLLLLQADETLVLRGVCTLLPVFGSLSVLNATLRADVEETNVCDLRQHTNGLAPRPFFAPNSHPVPPIRALSSARGVVSPPRIVTSHGQTVEARPYHAAAVLVCDFETGVEGLERVLAAGGIGHGLGFSARKGKMPADATVGGSSWQLLTTSEPSFTRMRDDPSWRAALQAHLPPSPFVHPDISEWRGEPFVALVEGPKRAGKSTFAKMLAHELLDRFEAVAYLDTDLGQPEFSPPGFVSLTVLRRPALGPAFTHSQTPLVSHFLGSTSPAANPTAYLEACEALMSTYRLEVEYSLGDEPVAMSRRYRRPAAARTEAAPTRSRDRVPLVVNTSGWIKGLGADILLRLKDMATPTHVFSLADSATAPDAPVPSPYPVIPLPPAGESPLDSKWSPADLRTLSLVSYFYRSAGPDTQDWATARPLVAQPVVSWSWAGDRGARVESVHILDSAEIRYEHVLHALNGTLVAVIEDGEQTESLPGHRRFPYDPLAQPPRPVSSRALGLAIVHSVSPASETLHLLSPIPTASSGSALTLVKGGGLDIPTALLSDHTASVEDNEEGLAGVEWTEVPYLTTDGDGAGRRRVRRNLMRRGQQG</sequence>
<evidence type="ECO:0000256" key="8">
    <source>
        <dbReference type="SAM" id="MobiDB-lite"/>
    </source>
</evidence>
<dbReference type="EMBL" id="PJQD01000028">
    <property type="protein sequence ID" value="POY74168.1"/>
    <property type="molecule type" value="Genomic_DNA"/>
</dbReference>
<dbReference type="PANTHER" id="PTHR12755">
    <property type="entry name" value="CLEAVAGE/POLYADENYLATION FACTOR IA SUBUNIT CLP1P"/>
    <property type="match status" value="1"/>
</dbReference>
<evidence type="ECO:0000313" key="10">
    <source>
        <dbReference type="EMBL" id="POY74168.1"/>
    </source>
</evidence>
<accession>A0A2S5BBP1</accession>